<proteinExistence type="inferred from homology"/>
<evidence type="ECO:0008006" key="10">
    <source>
        <dbReference type="Google" id="ProtNLM"/>
    </source>
</evidence>
<evidence type="ECO:0000313" key="9">
    <source>
        <dbReference type="Proteomes" id="UP000286402"/>
    </source>
</evidence>
<keyword evidence="4" id="KW-0472">Membrane</keyword>
<dbReference type="Proteomes" id="UP000286402">
    <property type="component" value="Unassembled WGS sequence"/>
</dbReference>
<dbReference type="InterPro" id="IPR011990">
    <property type="entry name" value="TPR-like_helical_dom_sf"/>
</dbReference>
<dbReference type="EMBL" id="MCAQ01000002">
    <property type="protein sequence ID" value="RKF40874.1"/>
    <property type="molecule type" value="Genomic_DNA"/>
</dbReference>
<reference evidence="8 9" key="1">
    <citation type="submission" date="2016-07" db="EMBL/GenBank/DDBJ databases">
        <title>Genome analysis of Sphingobacterium siyangense T12B17.</title>
        <authorList>
            <person name="Xu D."/>
            <person name="Su Y."/>
            <person name="Zheng S."/>
        </authorList>
    </citation>
    <scope>NUCLEOTIDE SEQUENCE [LARGE SCALE GENOMIC DNA]</scope>
    <source>
        <strain evidence="8 9">T12B17</strain>
    </source>
</reference>
<dbReference type="Gene3D" id="1.25.40.390">
    <property type="match status" value="1"/>
</dbReference>
<dbReference type="GO" id="GO:0009279">
    <property type="term" value="C:cell outer membrane"/>
    <property type="evidence" value="ECO:0007669"/>
    <property type="project" value="UniProtKB-SubCell"/>
</dbReference>
<accession>A0A420G6V3</accession>
<name>A0A420G6V3_9SPHI</name>
<dbReference type="InterPro" id="IPR033985">
    <property type="entry name" value="SusD-like_N"/>
</dbReference>
<keyword evidence="9" id="KW-1185">Reference proteome</keyword>
<dbReference type="SUPFAM" id="SSF48452">
    <property type="entry name" value="TPR-like"/>
    <property type="match status" value="1"/>
</dbReference>
<feature type="domain" description="SusD-like N-terminal" evidence="7">
    <location>
        <begin position="103"/>
        <end position="229"/>
    </location>
</feature>
<evidence type="ECO:0000256" key="1">
    <source>
        <dbReference type="ARBA" id="ARBA00004442"/>
    </source>
</evidence>
<dbReference type="InterPro" id="IPR012944">
    <property type="entry name" value="SusD_RagB_dom"/>
</dbReference>
<evidence type="ECO:0000313" key="8">
    <source>
        <dbReference type="EMBL" id="RKF40874.1"/>
    </source>
</evidence>
<sequence>MKKSFLLYFLLAALIGMNTSCDKTLNALPTQEKVDDNVIVDQKSAEIALNGVYYLFVNVTENRTTGLPGTTWAPSHEILPAQFAGLIENYQGPSRPEMHTMTAKDNGEVLPIWSGNYKLANAANGVIAGLEALSEERFSGSRRTQILGETRFLRAYANFKLLAYYGEFFDSSSKFGVMIRTKPVTVSTIATVRKNVADSYAFILDDIDYAIANAPENNPNYYASKWAAMLLKMRILMLRQAPADYTAVITLANQLIEQSPYALEAHVEDLFSTKGLASKEVILGTKAFANQIAEMEKYYFRANYNYNATPFLLDLLKNDPRANWMIGTVAKRQVFKKHSGGQAEAKFVFRLTEAYLLKAEALAKSNGSLTEVRDLLKMVKSKAGITDFTALNAMNTREQLTTEVFRELMRSLVAEDGSDWMALLRLPFDTIKQLNGNMKERWQYILPVPYSEYEKNPTFGDQNPGYGW</sequence>
<keyword evidence="3" id="KW-0732">Signal</keyword>
<organism evidence="8 9">
    <name type="scientific">Sphingobacterium siyangense</name>
    <dbReference type="NCBI Taxonomy" id="459529"/>
    <lineage>
        <taxon>Bacteria</taxon>
        <taxon>Pseudomonadati</taxon>
        <taxon>Bacteroidota</taxon>
        <taxon>Sphingobacteriia</taxon>
        <taxon>Sphingobacteriales</taxon>
        <taxon>Sphingobacteriaceae</taxon>
        <taxon>Sphingobacterium</taxon>
    </lineage>
</organism>
<comment type="similarity">
    <text evidence="2">Belongs to the SusD family.</text>
</comment>
<feature type="domain" description="RagB/SusD" evidence="6">
    <location>
        <begin position="332"/>
        <end position="417"/>
    </location>
</feature>
<evidence type="ECO:0000259" key="7">
    <source>
        <dbReference type="Pfam" id="PF14322"/>
    </source>
</evidence>
<protein>
    <recommendedName>
        <fullName evidence="10">SusD-like starch-binding protein associating with outer membrane</fullName>
    </recommendedName>
</protein>
<gene>
    <name evidence="8" type="ORF">BCY89_20745</name>
</gene>
<evidence type="ECO:0000256" key="4">
    <source>
        <dbReference type="ARBA" id="ARBA00023136"/>
    </source>
</evidence>
<evidence type="ECO:0000256" key="3">
    <source>
        <dbReference type="ARBA" id="ARBA00022729"/>
    </source>
</evidence>
<dbReference type="RefSeq" id="WP_120332975.1">
    <property type="nucleotide sequence ID" value="NZ_CP070350.1"/>
</dbReference>
<dbReference type="Pfam" id="PF14322">
    <property type="entry name" value="SusD-like_3"/>
    <property type="match status" value="1"/>
</dbReference>
<comment type="caution">
    <text evidence="8">The sequence shown here is derived from an EMBL/GenBank/DDBJ whole genome shotgun (WGS) entry which is preliminary data.</text>
</comment>
<evidence type="ECO:0000256" key="5">
    <source>
        <dbReference type="ARBA" id="ARBA00023237"/>
    </source>
</evidence>
<dbReference type="AlphaFoldDB" id="A0A420G6V3"/>
<dbReference type="Pfam" id="PF07980">
    <property type="entry name" value="SusD_RagB"/>
    <property type="match status" value="1"/>
</dbReference>
<keyword evidence="5" id="KW-0998">Cell outer membrane</keyword>
<evidence type="ECO:0000256" key="2">
    <source>
        <dbReference type="ARBA" id="ARBA00006275"/>
    </source>
</evidence>
<evidence type="ECO:0000259" key="6">
    <source>
        <dbReference type="Pfam" id="PF07980"/>
    </source>
</evidence>
<comment type="subcellular location">
    <subcellularLocation>
        <location evidence="1">Cell outer membrane</location>
    </subcellularLocation>
</comment>